<dbReference type="PANTHER" id="PTHR35870:SF1">
    <property type="entry name" value="PROTEIN, PUTATIVE (AFU_ORTHOLOGUE AFUA_5G03330)-RELATED"/>
    <property type="match status" value="1"/>
</dbReference>
<keyword evidence="1" id="KW-0560">Oxidoreductase</keyword>
<dbReference type="Pfam" id="PF14027">
    <property type="entry name" value="Questin_oxidase"/>
    <property type="match status" value="1"/>
</dbReference>
<evidence type="ECO:0000313" key="3">
    <source>
        <dbReference type="Proteomes" id="UP000566819"/>
    </source>
</evidence>
<protein>
    <submittedName>
        <fullName evidence="2">Uncharacterized protein</fullName>
    </submittedName>
</protein>
<gene>
    <name evidence="2" type="ORF">G7Y89_g7417</name>
</gene>
<comment type="caution">
    <text evidence="2">The sequence shown here is derived from an EMBL/GenBank/DDBJ whole genome shotgun (WGS) entry which is preliminary data.</text>
</comment>
<dbReference type="EMBL" id="JAAMPI010000521">
    <property type="protein sequence ID" value="KAF4630723.1"/>
    <property type="molecule type" value="Genomic_DNA"/>
</dbReference>
<evidence type="ECO:0000256" key="1">
    <source>
        <dbReference type="ARBA" id="ARBA00023002"/>
    </source>
</evidence>
<proteinExistence type="predicted"/>
<dbReference type="GO" id="GO:0016491">
    <property type="term" value="F:oxidoreductase activity"/>
    <property type="evidence" value="ECO:0007669"/>
    <property type="project" value="UniProtKB-KW"/>
</dbReference>
<organism evidence="2 3">
    <name type="scientific">Cudoniella acicularis</name>
    <dbReference type="NCBI Taxonomy" id="354080"/>
    <lineage>
        <taxon>Eukaryota</taxon>
        <taxon>Fungi</taxon>
        <taxon>Dikarya</taxon>
        <taxon>Ascomycota</taxon>
        <taxon>Pezizomycotina</taxon>
        <taxon>Leotiomycetes</taxon>
        <taxon>Helotiales</taxon>
        <taxon>Tricladiaceae</taxon>
        <taxon>Cudoniella</taxon>
    </lineage>
</organism>
<dbReference type="PANTHER" id="PTHR35870">
    <property type="entry name" value="PROTEIN, PUTATIVE (AFU_ORTHOLOGUE AFUA_5G03330)-RELATED"/>
    <property type="match status" value="1"/>
</dbReference>
<name>A0A8H4RKI3_9HELO</name>
<keyword evidence="3" id="KW-1185">Reference proteome</keyword>
<dbReference type="AlphaFoldDB" id="A0A8H4RKI3"/>
<sequence length="685" mass="75616">MATPSKVHLTVNDTGIVKFTTQNEDTAVKTSKLLQENHDKHHIFYTRDGFHNHIVHHLLTLYGLGAPASVIEKRYAENAHHQRPATSGEDIPVEELHSQQTFARCLGKEKYYHSFLVFFQKEMEDKGWENVLKEYLFAGDEKSDDLLGRLYGGFLHPLIHLGFGIEFNQPAVIAEALAQAAIHDNWTGKYLLAAEKAAKASPLSKSKTLPDLLDEIRADKKLSRAAEWADGNKIRDGILVRAHDEMLKYATQWVVTPLNLEEKTAEMISTSIYFTAAAQHPPKQVKIDFYYMHCTNASIFFPTFNKLTFLPVEAKVRLLQLKGYLDLAMYPSRRSPPLLLEEISSYVPAKLENGEADWPGIFNRLWNFEDDGHAVKLGRAVRNGEIVSKKWEEEGREWVRIKGFMWEKIGNMAIDSVEDTGVPCGGTLPNGPLPTKLTPAAVQTLQLIAANELFEVAYFTELISNITTKVPGYECDQYVLNSLTAVVNQEQVHALAANGVLANAKNTTMQPCNYTFPVTNLKDAISLPETFTSVVLGVLPLAQAQFASDGGDEAGLIPVVGSIIGQEGEQTGFYRFFLTPFLALTVETIPKDMNSTQLFSVEGLVNASNSSIAYISGQNLPVTVPISNVTMGGGKTYFFAEFPFDAGFSRGLTIGALVQGSMPVFNSSAEVAAATLFGPALIEVE</sequence>
<evidence type="ECO:0000313" key="2">
    <source>
        <dbReference type="EMBL" id="KAF4630723.1"/>
    </source>
</evidence>
<reference evidence="2 3" key="1">
    <citation type="submission" date="2020-03" db="EMBL/GenBank/DDBJ databases">
        <title>Draft Genome Sequence of Cudoniella acicularis.</title>
        <authorList>
            <person name="Buettner E."/>
            <person name="Kellner H."/>
        </authorList>
    </citation>
    <scope>NUCLEOTIDE SEQUENCE [LARGE SCALE GENOMIC DNA]</scope>
    <source>
        <strain evidence="2 3">DSM 108380</strain>
    </source>
</reference>
<dbReference type="Proteomes" id="UP000566819">
    <property type="component" value="Unassembled WGS sequence"/>
</dbReference>
<dbReference type="InterPro" id="IPR025337">
    <property type="entry name" value="Questin_oxidase-like"/>
</dbReference>
<accession>A0A8H4RKI3</accession>
<dbReference type="OrthoDB" id="10004862at2759"/>